<sequence>MASIDFSSILFAFIIPFLVFIILSRIWRWDFHGIIPWNWPIVGMTPTVIAHIHRPHDRVTEVLQQTAFTFFFKGIWFSGMDFLFTVDPSNIHHILSANFERYPKGPDFKYIFEVLGDGIFNSDSDVWKNQRKTAHYLVRHHNFLQFLEKITLNKVKTGLVPILDSVCENGSVLDLQDLFQRFSFDSTCMMVTGFDLNSLSLEFPEVPFSKAMDDAEEVIFVRHFFPKTIWEFQKKLQIGQPKRLKQAWEIIDETIAKLIASKRKSLKNEMKEEDDNGKEGVDLITSYITNIENDDEFLRDTVLNFMIAGRDTLSSALSWFFFCLSNHPTVVEKIREELRTTIPTNEAYDQRRIFSIEEVDNLVYFHGTLCEALRLYPPVPLQHKVSIQHDILPSGHHIKPKTKILFSLYALGRMSEVWGKDCLEFKPERWINSENGKIKHVPSYKFLAFNAGPRTCLGKHVAFTELKIVAAAIIHNYNIIQQAGHEVVPSASIILHMKHGFKVKVTKRWST</sequence>
<evidence type="ECO:0000256" key="6">
    <source>
        <dbReference type="ARBA" id="ARBA00023004"/>
    </source>
</evidence>
<evidence type="ECO:0000256" key="9">
    <source>
        <dbReference type="RuleBase" id="RU000461"/>
    </source>
</evidence>
<dbReference type="InterPro" id="IPR036396">
    <property type="entry name" value="Cyt_P450_sf"/>
</dbReference>
<dbReference type="STRING" id="3659.A0A0A0KJ78"/>
<dbReference type="Pfam" id="PF00067">
    <property type="entry name" value="p450"/>
    <property type="match status" value="1"/>
</dbReference>
<evidence type="ECO:0000256" key="1">
    <source>
        <dbReference type="ARBA" id="ARBA00001971"/>
    </source>
</evidence>
<keyword evidence="10" id="KW-0472">Membrane</keyword>
<dbReference type="AlphaFoldDB" id="A0A0A0KJ78"/>
<dbReference type="GO" id="GO:0004497">
    <property type="term" value="F:monooxygenase activity"/>
    <property type="evidence" value="ECO:0007669"/>
    <property type="project" value="UniProtKB-KW"/>
</dbReference>
<organism evidence="11 12">
    <name type="scientific">Cucumis sativus</name>
    <name type="common">Cucumber</name>
    <dbReference type="NCBI Taxonomy" id="3659"/>
    <lineage>
        <taxon>Eukaryota</taxon>
        <taxon>Viridiplantae</taxon>
        <taxon>Streptophyta</taxon>
        <taxon>Embryophyta</taxon>
        <taxon>Tracheophyta</taxon>
        <taxon>Spermatophyta</taxon>
        <taxon>Magnoliopsida</taxon>
        <taxon>eudicotyledons</taxon>
        <taxon>Gunneridae</taxon>
        <taxon>Pentapetalae</taxon>
        <taxon>rosids</taxon>
        <taxon>fabids</taxon>
        <taxon>Cucurbitales</taxon>
        <taxon>Cucurbitaceae</taxon>
        <taxon>Benincaseae</taxon>
        <taxon>Cucumis</taxon>
    </lineage>
</organism>
<dbReference type="eggNOG" id="KOG0157">
    <property type="taxonomic scope" value="Eukaryota"/>
</dbReference>
<keyword evidence="12" id="KW-1185">Reference proteome</keyword>
<keyword evidence="3 8" id="KW-0349">Heme</keyword>
<evidence type="ECO:0000256" key="5">
    <source>
        <dbReference type="ARBA" id="ARBA00023002"/>
    </source>
</evidence>
<evidence type="ECO:0000313" key="12">
    <source>
        <dbReference type="Proteomes" id="UP000029981"/>
    </source>
</evidence>
<dbReference type="Gramene" id="KGN48432">
    <property type="protein sequence ID" value="KGN48432"/>
    <property type="gene ID" value="Csa_6G487530"/>
</dbReference>
<dbReference type="Proteomes" id="UP000029981">
    <property type="component" value="Chromosome 6"/>
</dbReference>
<evidence type="ECO:0000313" key="11">
    <source>
        <dbReference type="EMBL" id="KGN48432.1"/>
    </source>
</evidence>
<reference evidence="11 12" key="3">
    <citation type="journal article" date="2010" name="BMC Genomics">
        <title>Transcriptome sequencing and comparative analysis of cucumber flowers with different sex types.</title>
        <authorList>
            <person name="Guo S."/>
            <person name="Zheng Y."/>
            <person name="Joung J.G."/>
            <person name="Liu S."/>
            <person name="Zhang Z."/>
            <person name="Crasta O.R."/>
            <person name="Sobral B.W."/>
            <person name="Xu Y."/>
            <person name="Huang S."/>
            <person name="Fei Z."/>
        </authorList>
    </citation>
    <scope>NUCLEOTIDE SEQUENCE [LARGE SCALE GENOMIC DNA]</scope>
    <source>
        <strain evidence="12">cv. 9930</strain>
    </source>
</reference>
<dbReference type="PROSITE" id="PS00086">
    <property type="entry name" value="CYTOCHROME_P450"/>
    <property type="match status" value="1"/>
</dbReference>
<evidence type="ECO:0000256" key="8">
    <source>
        <dbReference type="PIRSR" id="PIRSR602401-1"/>
    </source>
</evidence>
<dbReference type="CDD" id="cd11064">
    <property type="entry name" value="CYP86A"/>
    <property type="match status" value="1"/>
</dbReference>
<dbReference type="OMA" id="SWLIVMM"/>
<dbReference type="PRINTS" id="PR00463">
    <property type="entry name" value="EP450I"/>
</dbReference>
<evidence type="ECO:0000256" key="4">
    <source>
        <dbReference type="ARBA" id="ARBA00022723"/>
    </source>
</evidence>
<comment type="cofactor">
    <cofactor evidence="1 8">
        <name>heme</name>
        <dbReference type="ChEBI" id="CHEBI:30413"/>
    </cofactor>
</comment>
<gene>
    <name evidence="11" type="ORF">Csa_6G487530</name>
</gene>
<dbReference type="KEGG" id="csv:101218649"/>
<evidence type="ECO:0008006" key="13">
    <source>
        <dbReference type="Google" id="ProtNLM"/>
    </source>
</evidence>
<dbReference type="Gene3D" id="1.10.630.10">
    <property type="entry name" value="Cytochrome P450"/>
    <property type="match status" value="1"/>
</dbReference>
<dbReference type="GO" id="GO:0005506">
    <property type="term" value="F:iron ion binding"/>
    <property type="evidence" value="ECO:0007669"/>
    <property type="project" value="InterPro"/>
</dbReference>
<feature type="binding site" description="axial binding residue" evidence="8">
    <location>
        <position position="456"/>
    </location>
    <ligand>
        <name>heme</name>
        <dbReference type="ChEBI" id="CHEBI:30413"/>
    </ligand>
    <ligandPart>
        <name>Fe</name>
        <dbReference type="ChEBI" id="CHEBI:18248"/>
    </ligandPart>
</feature>
<protein>
    <recommendedName>
        <fullName evidence="13">Cytochrome P450</fullName>
    </recommendedName>
</protein>
<keyword evidence="7 9" id="KW-0503">Monooxygenase</keyword>
<keyword evidence="4 8" id="KW-0479">Metal-binding</keyword>
<dbReference type="OrthoDB" id="1470350at2759"/>
<dbReference type="PRINTS" id="PR00385">
    <property type="entry name" value="P450"/>
</dbReference>
<reference evidence="11 12" key="4">
    <citation type="journal article" date="2011" name="BMC Genomics">
        <title>RNA-Seq improves annotation of protein-coding genes in the cucumber genome.</title>
        <authorList>
            <person name="Li Z."/>
            <person name="Zhang Z."/>
            <person name="Yan P."/>
            <person name="Huang S."/>
            <person name="Fei Z."/>
            <person name="Lin K."/>
        </authorList>
    </citation>
    <scope>NUCLEOTIDE SEQUENCE [LARGE SCALE GENOMIC DNA]</scope>
    <source>
        <strain evidence="12">cv. 9930</strain>
    </source>
</reference>
<dbReference type="PANTHER" id="PTHR24296">
    <property type="entry name" value="CYTOCHROME P450"/>
    <property type="match status" value="1"/>
</dbReference>
<accession>A0A0A0KJ78</accession>
<evidence type="ECO:0000256" key="10">
    <source>
        <dbReference type="SAM" id="Phobius"/>
    </source>
</evidence>
<evidence type="ECO:0000256" key="3">
    <source>
        <dbReference type="ARBA" id="ARBA00022617"/>
    </source>
</evidence>
<dbReference type="InterPro" id="IPR002401">
    <property type="entry name" value="Cyt_P450_E_grp-I"/>
</dbReference>
<feature type="transmembrane region" description="Helical" evidence="10">
    <location>
        <begin position="6"/>
        <end position="27"/>
    </location>
</feature>
<dbReference type="GO" id="GO:0020037">
    <property type="term" value="F:heme binding"/>
    <property type="evidence" value="ECO:0007669"/>
    <property type="project" value="InterPro"/>
</dbReference>
<comment type="similarity">
    <text evidence="2 9">Belongs to the cytochrome P450 family.</text>
</comment>
<dbReference type="InterPro" id="IPR001128">
    <property type="entry name" value="Cyt_P450"/>
</dbReference>
<proteinExistence type="inferred from homology"/>
<keyword evidence="6 8" id="KW-0408">Iron</keyword>
<dbReference type="SUPFAM" id="SSF48264">
    <property type="entry name" value="Cytochrome P450"/>
    <property type="match status" value="1"/>
</dbReference>
<dbReference type="GO" id="GO:0006629">
    <property type="term" value="P:lipid metabolic process"/>
    <property type="evidence" value="ECO:0007669"/>
    <property type="project" value="UniProtKB-ARBA"/>
</dbReference>
<keyword evidence="5 9" id="KW-0560">Oxidoreductase</keyword>
<evidence type="ECO:0000256" key="7">
    <source>
        <dbReference type="ARBA" id="ARBA00023033"/>
    </source>
</evidence>
<dbReference type="GO" id="GO:0016705">
    <property type="term" value="F:oxidoreductase activity, acting on paired donors, with incorporation or reduction of molecular oxygen"/>
    <property type="evidence" value="ECO:0007669"/>
    <property type="project" value="InterPro"/>
</dbReference>
<dbReference type="InterPro" id="IPR017972">
    <property type="entry name" value="Cyt_P450_CS"/>
</dbReference>
<reference evidence="11 12" key="2">
    <citation type="journal article" date="2009" name="PLoS ONE">
        <title>An integrated genetic and cytogenetic map of the cucumber genome.</title>
        <authorList>
            <person name="Ren Y."/>
            <person name="Zhang Z."/>
            <person name="Liu J."/>
            <person name="Staub J.E."/>
            <person name="Han Y."/>
            <person name="Cheng Z."/>
            <person name="Li X."/>
            <person name="Lu J."/>
            <person name="Miao H."/>
            <person name="Kang H."/>
            <person name="Xie B."/>
            <person name="Gu X."/>
            <person name="Wang X."/>
            <person name="Du Y."/>
            <person name="Jin W."/>
            <person name="Huang S."/>
        </authorList>
    </citation>
    <scope>NUCLEOTIDE SEQUENCE [LARGE SCALE GENOMIC DNA]</scope>
    <source>
        <strain evidence="12">cv. 9930</strain>
    </source>
</reference>
<dbReference type="EMBL" id="CM002927">
    <property type="protein sequence ID" value="KGN48432.1"/>
    <property type="molecule type" value="Genomic_DNA"/>
</dbReference>
<keyword evidence="10" id="KW-1133">Transmembrane helix</keyword>
<name>A0A0A0KJ78_CUCSA</name>
<keyword evidence="10" id="KW-0812">Transmembrane</keyword>
<reference evidence="11 12" key="1">
    <citation type="journal article" date="2009" name="Nat. Genet.">
        <title>The genome of the cucumber, Cucumis sativus L.</title>
        <authorList>
            <person name="Huang S."/>
            <person name="Li R."/>
            <person name="Zhang Z."/>
            <person name="Li L."/>
            <person name="Gu X."/>
            <person name="Fan W."/>
            <person name="Lucas W.J."/>
            <person name="Wang X."/>
            <person name="Xie B."/>
            <person name="Ni P."/>
            <person name="Ren Y."/>
            <person name="Zhu H."/>
            <person name="Li J."/>
            <person name="Lin K."/>
            <person name="Jin W."/>
            <person name="Fei Z."/>
            <person name="Li G."/>
            <person name="Staub J."/>
            <person name="Kilian A."/>
            <person name="van der Vossen E.A."/>
            <person name="Wu Y."/>
            <person name="Guo J."/>
            <person name="He J."/>
            <person name="Jia Z."/>
            <person name="Ren Y."/>
            <person name="Tian G."/>
            <person name="Lu Y."/>
            <person name="Ruan J."/>
            <person name="Qian W."/>
            <person name="Wang M."/>
            <person name="Huang Q."/>
            <person name="Li B."/>
            <person name="Xuan Z."/>
            <person name="Cao J."/>
            <person name="Asan"/>
            <person name="Wu Z."/>
            <person name="Zhang J."/>
            <person name="Cai Q."/>
            <person name="Bai Y."/>
            <person name="Zhao B."/>
            <person name="Han Y."/>
            <person name="Li Y."/>
            <person name="Li X."/>
            <person name="Wang S."/>
            <person name="Shi Q."/>
            <person name="Liu S."/>
            <person name="Cho W.K."/>
            <person name="Kim J.Y."/>
            <person name="Xu Y."/>
            <person name="Heller-Uszynska K."/>
            <person name="Miao H."/>
            <person name="Cheng Z."/>
            <person name="Zhang S."/>
            <person name="Wu J."/>
            <person name="Yang Y."/>
            <person name="Kang H."/>
            <person name="Li M."/>
            <person name="Liang H."/>
            <person name="Ren X."/>
            <person name="Shi Z."/>
            <person name="Wen M."/>
            <person name="Jian M."/>
            <person name="Yang H."/>
            <person name="Zhang G."/>
            <person name="Yang Z."/>
            <person name="Chen R."/>
            <person name="Liu S."/>
            <person name="Li J."/>
            <person name="Ma L."/>
            <person name="Liu H."/>
            <person name="Zhou Y."/>
            <person name="Zhao J."/>
            <person name="Fang X."/>
            <person name="Li G."/>
            <person name="Fang L."/>
            <person name="Li Y."/>
            <person name="Liu D."/>
            <person name="Zheng H."/>
            <person name="Zhang Y."/>
            <person name="Qin N."/>
            <person name="Li Z."/>
            <person name="Yang G."/>
            <person name="Yang S."/>
            <person name="Bolund L."/>
            <person name="Kristiansen K."/>
            <person name="Zheng H."/>
            <person name="Li S."/>
            <person name="Zhang X."/>
            <person name="Yang H."/>
            <person name="Wang J."/>
            <person name="Sun R."/>
            <person name="Zhang B."/>
            <person name="Jiang S."/>
            <person name="Wang J."/>
            <person name="Du Y."/>
            <person name="Li S."/>
        </authorList>
    </citation>
    <scope>NUCLEOTIDE SEQUENCE [LARGE SCALE GENOMIC DNA]</scope>
    <source>
        <strain evidence="12">cv. 9930</strain>
    </source>
</reference>
<evidence type="ECO:0000256" key="2">
    <source>
        <dbReference type="ARBA" id="ARBA00010617"/>
    </source>
</evidence>